<keyword evidence="1" id="KW-0812">Transmembrane</keyword>
<evidence type="ECO:0000313" key="3">
    <source>
        <dbReference type="Proteomes" id="UP000182367"/>
    </source>
</evidence>
<protein>
    <submittedName>
        <fullName evidence="2">Uncharacterized protein</fullName>
    </submittedName>
</protein>
<sequence length="57" mass="6417">MCFSVGLDKYPLLFINFSTSLSYWKALFVLLAISPYLKSNLSTGLQFTISSFTSEPK</sequence>
<keyword evidence="3" id="KW-1185">Reference proteome</keyword>
<evidence type="ECO:0000256" key="1">
    <source>
        <dbReference type="SAM" id="Phobius"/>
    </source>
</evidence>
<reference evidence="2 3" key="1">
    <citation type="submission" date="2016-10" db="EMBL/GenBank/DDBJ databases">
        <authorList>
            <person name="Varghese N."/>
            <person name="Submissions S."/>
        </authorList>
    </citation>
    <scope>NUCLEOTIDE SEQUENCE [LARGE SCALE GENOMIC DNA]</scope>
    <source>
        <strain evidence="2 3">Gm-149</strain>
    </source>
</reference>
<dbReference type="EMBL" id="FNEO01000002">
    <property type="protein sequence ID" value="SDJ29452.1"/>
    <property type="molecule type" value="Genomic_DNA"/>
</dbReference>
<keyword evidence="1" id="KW-1133">Transmembrane helix</keyword>
<comment type="caution">
    <text evidence="2">The sequence shown here is derived from an EMBL/GenBank/DDBJ whole genome shotgun (WGS) entry which is preliminary data.</text>
</comment>
<gene>
    <name evidence="2" type="ORF">SAMN05192550_1836</name>
</gene>
<feature type="transmembrane region" description="Helical" evidence="1">
    <location>
        <begin position="12"/>
        <end position="33"/>
    </location>
</feature>
<name>A0A1G8SJM0_9FLAO</name>
<proteinExistence type="predicted"/>
<keyword evidence="1" id="KW-0472">Membrane</keyword>
<evidence type="ECO:0000313" key="2">
    <source>
        <dbReference type="EMBL" id="SDJ29452.1"/>
    </source>
</evidence>
<dbReference type="Proteomes" id="UP000182367">
    <property type="component" value="Unassembled WGS sequence"/>
</dbReference>
<organism evidence="2 3">
    <name type="scientific">Flavobacterium glycines</name>
    <dbReference type="NCBI Taxonomy" id="551990"/>
    <lineage>
        <taxon>Bacteria</taxon>
        <taxon>Pseudomonadati</taxon>
        <taxon>Bacteroidota</taxon>
        <taxon>Flavobacteriia</taxon>
        <taxon>Flavobacteriales</taxon>
        <taxon>Flavobacteriaceae</taxon>
        <taxon>Flavobacterium</taxon>
    </lineage>
</organism>
<accession>A0A1G8SJM0</accession>